<dbReference type="OrthoDB" id="323844at2157"/>
<protein>
    <submittedName>
        <fullName evidence="1">DUF3368 domain-containing protein</fullName>
    </submittedName>
</protein>
<dbReference type="STRING" id="1457250.GCA_000755225_00949"/>
<keyword evidence="2" id="KW-1185">Reference proteome</keyword>
<dbReference type="InterPro" id="IPR021799">
    <property type="entry name" value="PIN-like_prokaryotic"/>
</dbReference>
<name>A0A4D6HFH5_9EURY</name>
<dbReference type="GeneID" id="39848148"/>
<dbReference type="RefSeq" id="WP_049994882.1">
    <property type="nucleotide sequence ID" value="NZ_CP031310.1"/>
</dbReference>
<evidence type="ECO:0000313" key="2">
    <source>
        <dbReference type="Proteomes" id="UP000296706"/>
    </source>
</evidence>
<sequence length="170" mass="18622">MWVFDATPLIYLAKVDRLDLVDALDQQCVVPELVCEEVVEDGLDEGYPDARRIEHAVENGLLEVIDVQQTELFDRLRANENLSDADVAVLICAAAHDGVAVMDEAYGRDVADVEGITTRGTAYLVLSLAKSGAIDVSEARSTIDAMVEKGWYCSPSVYTKIVQKLDSIDD</sequence>
<reference evidence="1 2" key="1">
    <citation type="journal article" date="2019" name="Nat. Commun.">
        <title>A new type of DNA phosphorothioation-based antiviral system in archaea.</title>
        <authorList>
            <person name="Xiong L."/>
            <person name="Liu S."/>
            <person name="Chen S."/>
            <person name="Xiao Y."/>
            <person name="Zhu B."/>
            <person name="Gao Y."/>
            <person name="Zhang Y."/>
            <person name="Chen B."/>
            <person name="Luo J."/>
            <person name="Deng Z."/>
            <person name="Chen X."/>
            <person name="Wang L."/>
            <person name="Chen S."/>
        </authorList>
    </citation>
    <scope>NUCLEOTIDE SEQUENCE [LARGE SCALE GENOMIC DNA]</scope>
    <source>
        <strain evidence="1 2">CBA1105</strain>
    </source>
</reference>
<dbReference type="EMBL" id="CP031310">
    <property type="protein sequence ID" value="QCC51507.1"/>
    <property type="molecule type" value="Genomic_DNA"/>
</dbReference>
<dbReference type="Pfam" id="PF11848">
    <property type="entry name" value="DUF3368"/>
    <property type="match status" value="1"/>
</dbReference>
<gene>
    <name evidence="1" type="ORF">DV733_09750</name>
</gene>
<accession>A0A4D6HFH5</accession>
<dbReference type="Proteomes" id="UP000296706">
    <property type="component" value="Chromosome"/>
</dbReference>
<proteinExistence type="predicted"/>
<organism evidence="1 2">
    <name type="scientific">Halapricum salinum</name>
    <dbReference type="NCBI Taxonomy" id="1457250"/>
    <lineage>
        <taxon>Archaea</taxon>
        <taxon>Methanobacteriati</taxon>
        <taxon>Methanobacteriota</taxon>
        <taxon>Stenosarchaea group</taxon>
        <taxon>Halobacteria</taxon>
        <taxon>Halobacteriales</taxon>
        <taxon>Haloarculaceae</taxon>
        <taxon>Halapricum</taxon>
    </lineage>
</organism>
<dbReference type="KEGG" id="hsn:DV733_09750"/>
<evidence type="ECO:0000313" key="1">
    <source>
        <dbReference type="EMBL" id="QCC51507.1"/>
    </source>
</evidence>
<dbReference type="AlphaFoldDB" id="A0A4D6HFH5"/>
<dbReference type="PANTHER" id="PTHR39550">
    <property type="entry name" value="SLL0658 PROTEIN"/>
    <property type="match status" value="1"/>
</dbReference>
<dbReference type="PANTHER" id="PTHR39550:SF1">
    <property type="entry name" value="SLL0658 PROTEIN"/>
    <property type="match status" value="1"/>
</dbReference>